<keyword evidence="2" id="KW-0238">DNA-binding</keyword>
<dbReference type="InterPro" id="IPR011711">
    <property type="entry name" value="GntR_C"/>
</dbReference>
<dbReference type="AlphaFoldDB" id="A0A6J7LB05"/>
<reference evidence="5" key="1">
    <citation type="submission" date="2020-05" db="EMBL/GenBank/DDBJ databases">
        <authorList>
            <person name="Chiriac C."/>
            <person name="Salcher M."/>
            <person name="Ghai R."/>
            <person name="Kavagutti S V."/>
        </authorList>
    </citation>
    <scope>NUCLEOTIDE SEQUENCE</scope>
</reference>
<dbReference type="Pfam" id="PF00392">
    <property type="entry name" value="GntR"/>
    <property type="match status" value="1"/>
</dbReference>
<dbReference type="InterPro" id="IPR036390">
    <property type="entry name" value="WH_DNA-bd_sf"/>
</dbReference>
<evidence type="ECO:0000256" key="1">
    <source>
        <dbReference type="ARBA" id="ARBA00023015"/>
    </source>
</evidence>
<dbReference type="SUPFAM" id="SSF46785">
    <property type="entry name" value="Winged helix' DNA-binding domain"/>
    <property type="match status" value="1"/>
</dbReference>
<gene>
    <name evidence="5" type="ORF">UFOPK3773_02406</name>
</gene>
<organism evidence="5">
    <name type="scientific">freshwater metagenome</name>
    <dbReference type="NCBI Taxonomy" id="449393"/>
    <lineage>
        <taxon>unclassified sequences</taxon>
        <taxon>metagenomes</taxon>
        <taxon>ecological metagenomes</taxon>
    </lineage>
</organism>
<dbReference type="Gene3D" id="1.20.120.530">
    <property type="entry name" value="GntR ligand-binding domain-like"/>
    <property type="match status" value="1"/>
</dbReference>
<dbReference type="Gene3D" id="1.10.10.10">
    <property type="entry name" value="Winged helix-like DNA-binding domain superfamily/Winged helix DNA-binding domain"/>
    <property type="match status" value="1"/>
</dbReference>
<dbReference type="SMART" id="SM00345">
    <property type="entry name" value="HTH_GNTR"/>
    <property type="match status" value="1"/>
</dbReference>
<dbReference type="InterPro" id="IPR008920">
    <property type="entry name" value="TF_FadR/GntR_C"/>
</dbReference>
<dbReference type="PROSITE" id="PS50949">
    <property type="entry name" value="HTH_GNTR"/>
    <property type="match status" value="1"/>
</dbReference>
<evidence type="ECO:0000313" key="5">
    <source>
        <dbReference type="EMBL" id="CAB4965550.1"/>
    </source>
</evidence>
<dbReference type="InterPro" id="IPR000524">
    <property type="entry name" value="Tscrpt_reg_HTH_GntR"/>
</dbReference>
<dbReference type="PANTHER" id="PTHR43537:SF5">
    <property type="entry name" value="UXU OPERON TRANSCRIPTIONAL REGULATOR"/>
    <property type="match status" value="1"/>
</dbReference>
<sequence>MTRLTAAATVLAELRRAISTGELAPGQQLVQESLAERLGVSRVPLREALQVLEGEGQVVHEPHRGYFVTELSLADLVEVYHLRSVLEAEAARTAVPLLTDADVESLQRLVDAVNTASGRGDIAAMIGANRAFHLALVDAARMPRLSRLVSSLWDATDVYRSVYYGSAPNRERVDHEHAAIMAAIRSRDVAAVIVELDAHREHAVAELAALMG</sequence>
<dbReference type="Pfam" id="PF07729">
    <property type="entry name" value="FCD"/>
    <property type="match status" value="1"/>
</dbReference>
<dbReference type="GO" id="GO:0003700">
    <property type="term" value="F:DNA-binding transcription factor activity"/>
    <property type="evidence" value="ECO:0007669"/>
    <property type="project" value="InterPro"/>
</dbReference>
<dbReference type="CDD" id="cd07377">
    <property type="entry name" value="WHTH_GntR"/>
    <property type="match status" value="1"/>
</dbReference>
<dbReference type="GO" id="GO:0003677">
    <property type="term" value="F:DNA binding"/>
    <property type="evidence" value="ECO:0007669"/>
    <property type="project" value="UniProtKB-KW"/>
</dbReference>
<dbReference type="InterPro" id="IPR036388">
    <property type="entry name" value="WH-like_DNA-bd_sf"/>
</dbReference>
<evidence type="ECO:0000256" key="2">
    <source>
        <dbReference type="ARBA" id="ARBA00023125"/>
    </source>
</evidence>
<dbReference type="EMBL" id="CAFBNF010000412">
    <property type="protein sequence ID" value="CAB4965550.1"/>
    <property type="molecule type" value="Genomic_DNA"/>
</dbReference>
<dbReference type="PANTHER" id="PTHR43537">
    <property type="entry name" value="TRANSCRIPTIONAL REGULATOR, GNTR FAMILY"/>
    <property type="match status" value="1"/>
</dbReference>
<evidence type="ECO:0000256" key="3">
    <source>
        <dbReference type="ARBA" id="ARBA00023163"/>
    </source>
</evidence>
<accession>A0A6J7LB05</accession>
<keyword evidence="3" id="KW-0804">Transcription</keyword>
<name>A0A6J7LB05_9ZZZZ</name>
<evidence type="ECO:0000259" key="4">
    <source>
        <dbReference type="PROSITE" id="PS50949"/>
    </source>
</evidence>
<proteinExistence type="predicted"/>
<dbReference type="SUPFAM" id="SSF48008">
    <property type="entry name" value="GntR ligand-binding domain-like"/>
    <property type="match status" value="1"/>
</dbReference>
<keyword evidence="1" id="KW-0805">Transcription regulation</keyword>
<dbReference type="PRINTS" id="PR00035">
    <property type="entry name" value="HTHGNTR"/>
</dbReference>
<protein>
    <submittedName>
        <fullName evidence="5">Unannotated protein</fullName>
    </submittedName>
</protein>
<feature type="domain" description="HTH gntR-type" evidence="4">
    <location>
        <begin position="4"/>
        <end position="71"/>
    </location>
</feature>
<dbReference type="SMART" id="SM00895">
    <property type="entry name" value="FCD"/>
    <property type="match status" value="1"/>
</dbReference>